<dbReference type="PANTHER" id="PTHR35910:SF1">
    <property type="entry name" value="2EXR DOMAIN-CONTAINING PROTEIN"/>
    <property type="match status" value="1"/>
</dbReference>
<dbReference type="Pfam" id="PF20150">
    <property type="entry name" value="2EXR"/>
    <property type="match status" value="1"/>
</dbReference>
<name>A0A8H2W2M0_9HELO</name>
<proteinExistence type="predicted"/>
<dbReference type="AlphaFoldDB" id="A0A8H2W2M0"/>
<dbReference type="InterPro" id="IPR045518">
    <property type="entry name" value="2EXR"/>
</dbReference>
<protein>
    <submittedName>
        <fullName evidence="2">378ead12-ad65-4281-8a45-34121b7b8d50</fullName>
    </submittedName>
</protein>
<feature type="domain" description="2EXR" evidence="1">
    <location>
        <begin position="65"/>
        <end position="134"/>
    </location>
</feature>
<accession>A0A8H2W2M0</accession>
<dbReference type="EMBL" id="CAJHIA010000030">
    <property type="protein sequence ID" value="CAD6448313.1"/>
    <property type="molecule type" value="Genomic_DNA"/>
</dbReference>
<sequence length="343" mass="39854">MVVITMPSSHPKQGDHDIPSLRQKSIQSVKTLLSPRNPRQFSKLLQFSPLKISSSEQPLKSTPAFHLFRELPSEIRTMIWSIYITFPRIHIPIPSTDSTPSNPSPLILTRAPQLHPSLYISHESRSTYQQTCWLETLRRMHMRTRTGVPISHPPSASFTSHSFMHCLEGNEMINWDTDIFWFKGISTVKRLSEGSLGSQMKRYEDVRKVALDYTVLDYEEESEHWRRRFKIGWYGLVCVLHLFEYLEEVYFVLDAEGDVRRDVKGDVKGNAEVSFEMVDVEERVRRRLEGVNAKVGADGDGLCFPQLDERGVYPALERLFSRWERCHGWQKPRVQFVYARNIG</sequence>
<keyword evidence="3" id="KW-1185">Reference proteome</keyword>
<organism evidence="2 3">
    <name type="scientific">Sclerotinia trifoliorum</name>
    <dbReference type="NCBI Taxonomy" id="28548"/>
    <lineage>
        <taxon>Eukaryota</taxon>
        <taxon>Fungi</taxon>
        <taxon>Dikarya</taxon>
        <taxon>Ascomycota</taxon>
        <taxon>Pezizomycotina</taxon>
        <taxon>Leotiomycetes</taxon>
        <taxon>Helotiales</taxon>
        <taxon>Sclerotiniaceae</taxon>
        <taxon>Sclerotinia</taxon>
    </lineage>
</organism>
<comment type="caution">
    <text evidence="2">The sequence shown here is derived from an EMBL/GenBank/DDBJ whole genome shotgun (WGS) entry which is preliminary data.</text>
</comment>
<dbReference type="OrthoDB" id="3596450at2759"/>
<gene>
    <name evidence="2" type="ORF">SCLTRI_LOCUS8105</name>
</gene>
<evidence type="ECO:0000313" key="2">
    <source>
        <dbReference type="EMBL" id="CAD6448313.1"/>
    </source>
</evidence>
<dbReference type="Proteomes" id="UP000624404">
    <property type="component" value="Unassembled WGS sequence"/>
</dbReference>
<dbReference type="PANTHER" id="PTHR35910">
    <property type="entry name" value="2EXR DOMAIN-CONTAINING PROTEIN"/>
    <property type="match status" value="1"/>
</dbReference>
<reference evidence="2" key="1">
    <citation type="submission" date="2020-10" db="EMBL/GenBank/DDBJ databases">
        <authorList>
            <person name="Kusch S."/>
        </authorList>
    </citation>
    <scope>NUCLEOTIDE SEQUENCE</scope>
    <source>
        <strain evidence="2">SwB9</strain>
    </source>
</reference>
<evidence type="ECO:0000313" key="3">
    <source>
        <dbReference type="Proteomes" id="UP000624404"/>
    </source>
</evidence>
<evidence type="ECO:0000259" key="1">
    <source>
        <dbReference type="Pfam" id="PF20150"/>
    </source>
</evidence>